<dbReference type="CDD" id="cd03253">
    <property type="entry name" value="ABCC_ATM1_transporter"/>
    <property type="match status" value="1"/>
</dbReference>
<evidence type="ECO:0000256" key="7">
    <source>
        <dbReference type="ARBA" id="ARBA00004550"/>
    </source>
</evidence>
<evidence type="ECO:0000256" key="37">
    <source>
        <dbReference type="ARBA" id="ARBA00048455"/>
    </source>
</evidence>
<dbReference type="GO" id="GO:0005524">
    <property type="term" value="F:ATP binding"/>
    <property type="evidence" value="ECO:0007669"/>
    <property type="project" value="UniProtKB-KW"/>
</dbReference>
<keyword evidence="12" id="KW-0813">Transport</keyword>
<dbReference type="SMART" id="SM00382">
    <property type="entry name" value="AAA"/>
    <property type="match status" value="1"/>
</dbReference>
<keyword evidence="22 41" id="KW-1133">Transmembrane helix</keyword>
<accession>E9GM14</accession>
<evidence type="ECO:0000256" key="26">
    <source>
        <dbReference type="ARBA" id="ARBA00023157"/>
    </source>
</evidence>
<keyword evidence="21" id="KW-1278">Translocase</keyword>
<evidence type="ECO:0000313" key="45">
    <source>
        <dbReference type="Proteomes" id="UP000000305"/>
    </source>
</evidence>
<comment type="catalytic activity">
    <reaction evidence="34">
        <text>coproporphyrinogen III(in) + ATP + H2O = coproporphyrinogen III(out) + ADP + phosphate + H(+)</text>
        <dbReference type="Rhea" id="RHEA:66680"/>
        <dbReference type="ChEBI" id="CHEBI:15377"/>
        <dbReference type="ChEBI" id="CHEBI:15378"/>
        <dbReference type="ChEBI" id="CHEBI:30616"/>
        <dbReference type="ChEBI" id="CHEBI:43474"/>
        <dbReference type="ChEBI" id="CHEBI:57309"/>
        <dbReference type="ChEBI" id="CHEBI:456216"/>
    </reaction>
    <physiologicalReaction direction="left-to-right" evidence="34">
        <dbReference type="Rhea" id="RHEA:66681"/>
    </physiologicalReaction>
</comment>
<feature type="transmembrane region" description="Helical" evidence="41">
    <location>
        <begin position="133"/>
        <end position="151"/>
    </location>
</feature>
<dbReference type="PROSITE" id="PS50893">
    <property type="entry name" value="ABC_TRANSPORTER_2"/>
    <property type="match status" value="1"/>
</dbReference>
<dbReference type="Gene3D" id="1.20.1560.10">
    <property type="entry name" value="ABC transporter type 1, transmembrane domain"/>
    <property type="match status" value="1"/>
</dbReference>
<evidence type="ECO:0000256" key="11">
    <source>
        <dbReference type="ARBA" id="ARBA00011738"/>
    </source>
</evidence>
<feature type="non-terminal residue" evidence="44">
    <location>
        <position position="835"/>
    </location>
</feature>
<dbReference type="FunFam" id="1.20.1560.10:FF:000022">
    <property type="entry name" value="ATP-binding cassette sub-family B member 6, mitochondrial"/>
    <property type="match status" value="1"/>
</dbReference>
<comment type="catalytic activity">
    <reaction evidence="38">
        <text>uroporphyrin III(in) + ATP + H2O = uroporphyrin III(out) + ADP + phosphate + H(+)</text>
        <dbReference type="Rhea" id="RHEA:66776"/>
        <dbReference type="ChEBI" id="CHEBI:15377"/>
        <dbReference type="ChEBI" id="CHEBI:15378"/>
        <dbReference type="ChEBI" id="CHEBI:30616"/>
        <dbReference type="ChEBI" id="CHEBI:43474"/>
        <dbReference type="ChEBI" id="CHEBI:167479"/>
        <dbReference type="ChEBI" id="CHEBI:456216"/>
    </reaction>
    <physiologicalReaction direction="left-to-right" evidence="38">
        <dbReference type="Rhea" id="RHEA:66777"/>
    </physiologicalReaction>
</comment>
<dbReference type="OrthoDB" id="6500128at2759"/>
<dbReference type="InterPro" id="IPR011527">
    <property type="entry name" value="ABC1_TM_dom"/>
</dbReference>
<feature type="transmembrane region" description="Helical" evidence="41">
    <location>
        <begin position="171"/>
        <end position="189"/>
    </location>
</feature>
<comment type="catalytic activity">
    <reaction evidence="40">
        <text>coproporphyrin I(in) + ATP + H2O = coproporphyrin I(out) + ADP + phosphate + H(+)</text>
        <dbReference type="Rhea" id="RHEA:66768"/>
        <dbReference type="ChEBI" id="CHEBI:15377"/>
        <dbReference type="ChEBI" id="CHEBI:15378"/>
        <dbReference type="ChEBI" id="CHEBI:30616"/>
        <dbReference type="ChEBI" id="CHEBI:43474"/>
        <dbReference type="ChEBI" id="CHEBI:167478"/>
        <dbReference type="ChEBI" id="CHEBI:456216"/>
    </reaction>
    <physiologicalReaction direction="left-to-right" evidence="40">
        <dbReference type="Rhea" id="RHEA:66769"/>
    </physiologicalReaction>
</comment>
<sequence length="835" mass="94189">YCPPNITLNHPWVNHGLTRCFLDTVSTSVITGFLVLFGSIESIVYRKYGSPIQPRSWQRSKLFVVQIMAAILLTILPIVECFVQLYLVHNGVLYGYLLLYTLGNAIVWPLSLHLVYLERNALLPSIPARGHGLILLIFWTLTFVSQNLAFLNMKNEDWWFDLETTADVVEFSLFIVRFVSTCVAFLLGLKAPGLYTSERLYREGLGSDQTDPSASNSSPWNNFFAKLRTLMPFVWPKKAPSLQLRVLFCFLLLGAGRVANVYVPVLYKMLVDSMTPAEGNVIFRWDLVLIYVAVKFLQGGGMGGVGFLNNLRSFLWIPVQQYTTRETEIQLFDHLHSLSLRWHLGRKTGEVLRVINRGTDSINSLLSYLLFNIFPTIADILIAIIYFATAFNPWFSLIVFVTMAIYMGGTIAVTEWRTKYKRQMNLEDNKLRGRAVDSLLNFETVKYYGAEQYEVEQYKDIMIRYQIEEWKSTASLNLLNTVQNIIMTIGLLAGSLLCVHFVAEQQLTIGDFVLFGTYIVQLYAPLNWFGTYYRMIQQSFIDMENMLDLLKERQEVKDNPGAQDLVLKEGTIEFQNVSFSYRPDKAILKDVSFTVLPGKTLAIVGASGEGKSTIIRLLFRFFDVQDGAILLDGQDIRGVKQSSVRQAIGVVPQDTVLFNSTIKSNIQYGRVDATDEEVYEAARAADIHDRILGFPDGYETVVGERGLKLSGGEKQRVAIARTLLKSPKFVLLDEATSALDTHTERNIQASLARVCRNRTTLVVAHRLSTIANADQIIVLQEGSIAERGSHEELLALKGVYAEMWNNQISNEGDSTAPTTPVSREFFPCSDGGLFT</sequence>
<evidence type="ECO:0000256" key="24">
    <source>
        <dbReference type="ARBA" id="ARBA00023128"/>
    </source>
</evidence>
<dbReference type="eggNOG" id="KOG0056">
    <property type="taxonomic scope" value="Eukaryota"/>
</dbReference>
<dbReference type="GO" id="GO:0032585">
    <property type="term" value="C:multivesicular body membrane"/>
    <property type="evidence" value="ECO:0007669"/>
    <property type="project" value="UniProtKB-SubCell"/>
</dbReference>
<evidence type="ECO:0000256" key="25">
    <source>
        <dbReference type="ARBA" id="ARBA00023136"/>
    </source>
</evidence>
<dbReference type="GO" id="GO:0005741">
    <property type="term" value="C:mitochondrial outer membrane"/>
    <property type="evidence" value="ECO:0007669"/>
    <property type="project" value="UniProtKB-SubCell"/>
</dbReference>
<dbReference type="InParanoid" id="E9GM14"/>
<gene>
    <name evidence="44" type="ORF">DAPPUDRAFT_347268</name>
</gene>
<dbReference type="KEGG" id="dpx:DAPPUDRAFT_347268"/>
<keyword evidence="15 41" id="KW-0812">Transmembrane</keyword>
<evidence type="ECO:0000256" key="23">
    <source>
        <dbReference type="ARBA" id="ARBA00023034"/>
    </source>
</evidence>
<dbReference type="GO" id="GO:0055085">
    <property type="term" value="P:transmembrane transport"/>
    <property type="evidence" value="ECO:0000318"/>
    <property type="project" value="GO_Central"/>
</dbReference>
<feature type="transmembrane region" description="Helical" evidence="41">
    <location>
        <begin position="287"/>
        <end position="308"/>
    </location>
</feature>
<dbReference type="InterPro" id="IPR032410">
    <property type="entry name" value="ABCB6_N"/>
</dbReference>
<dbReference type="Gene3D" id="3.40.50.300">
    <property type="entry name" value="P-loop containing nucleotide triphosphate hydrolases"/>
    <property type="match status" value="1"/>
</dbReference>
<comment type="catalytic activity">
    <reaction evidence="37">
        <text>pheophorbide a(in) + ATP + H2O = pheophorbide a(out) + ADP + phosphate + H(+)</text>
        <dbReference type="Rhea" id="RHEA:61360"/>
        <dbReference type="ChEBI" id="CHEBI:15377"/>
        <dbReference type="ChEBI" id="CHEBI:15378"/>
        <dbReference type="ChEBI" id="CHEBI:30616"/>
        <dbReference type="ChEBI" id="CHEBI:43474"/>
        <dbReference type="ChEBI" id="CHEBI:58687"/>
        <dbReference type="ChEBI" id="CHEBI:456216"/>
    </reaction>
    <physiologicalReaction direction="left-to-right" evidence="37">
        <dbReference type="Rhea" id="RHEA:61361"/>
    </physiologicalReaction>
</comment>
<dbReference type="STRING" id="6669.E9GM14"/>
<evidence type="ECO:0000259" key="43">
    <source>
        <dbReference type="PROSITE" id="PS50929"/>
    </source>
</evidence>
<comment type="subunit">
    <text evidence="11">Homodimer.</text>
</comment>
<evidence type="ECO:0000256" key="19">
    <source>
        <dbReference type="ARBA" id="ARBA00022824"/>
    </source>
</evidence>
<evidence type="ECO:0000256" key="20">
    <source>
        <dbReference type="ARBA" id="ARBA00022840"/>
    </source>
</evidence>
<evidence type="ECO:0000256" key="32">
    <source>
        <dbReference type="ARBA" id="ARBA00031413"/>
    </source>
</evidence>
<proteinExistence type="inferred from homology"/>
<evidence type="ECO:0000256" key="21">
    <source>
        <dbReference type="ARBA" id="ARBA00022967"/>
    </source>
</evidence>
<keyword evidence="26" id="KW-1015">Disulfide bond</keyword>
<evidence type="ECO:0000256" key="12">
    <source>
        <dbReference type="ARBA" id="ARBA00022448"/>
    </source>
</evidence>
<dbReference type="CDD" id="cd18581">
    <property type="entry name" value="ABC_6TM_ABCB6"/>
    <property type="match status" value="1"/>
</dbReference>
<feature type="domain" description="ABC transporter" evidence="42">
    <location>
        <begin position="572"/>
        <end position="806"/>
    </location>
</feature>
<feature type="transmembrane region" description="Helical" evidence="41">
    <location>
        <begin position="509"/>
        <end position="529"/>
    </location>
</feature>
<dbReference type="GO" id="GO:0015439">
    <property type="term" value="F:ABC-type heme transporter activity"/>
    <property type="evidence" value="ECO:0000318"/>
    <property type="project" value="GO_Central"/>
</dbReference>
<keyword evidence="16" id="KW-0547">Nucleotide-binding</keyword>
<keyword evidence="24" id="KW-0496">Mitochondrion</keyword>
<dbReference type="InterPro" id="IPR003593">
    <property type="entry name" value="AAA+_ATPase"/>
</dbReference>
<comment type="catalytic activity">
    <reaction evidence="35">
        <text>uroporphyrin I(in) + ATP + H2O = uroporphyrin I(out) + ADP + phosphate + H(+)</text>
        <dbReference type="Rhea" id="RHEA:66772"/>
        <dbReference type="ChEBI" id="CHEBI:15377"/>
        <dbReference type="ChEBI" id="CHEBI:15378"/>
        <dbReference type="ChEBI" id="CHEBI:30616"/>
        <dbReference type="ChEBI" id="CHEBI:43474"/>
        <dbReference type="ChEBI" id="CHEBI:167480"/>
        <dbReference type="ChEBI" id="CHEBI:456216"/>
    </reaction>
    <physiologicalReaction direction="left-to-right" evidence="35">
        <dbReference type="Rhea" id="RHEA:66773"/>
    </physiologicalReaction>
</comment>
<evidence type="ECO:0000256" key="28">
    <source>
        <dbReference type="ARBA" id="ARBA00024320"/>
    </source>
</evidence>
<feature type="transmembrane region" description="Helical" evidence="41">
    <location>
        <begin position="93"/>
        <end position="112"/>
    </location>
</feature>
<evidence type="ECO:0000256" key="27">
    <source>
        <dbReference type="ARBA" id="ARBA00023228"/>
    </source>
</evidence>
<dbReference type="Pfam" id="PF00664">
    <property type="entry name" value="ABC_membrane"/>
    <property type="match status" value="1"/>
</dbReference>
<organism evidence="44 45">
    <name type="scientific">Daphnia pulex</name>
    <name type="common">Water flea</name>
    <dbReference type="NCBI Taxonomy" id="6669"/>
    <lineage>
        <taxon>Eukaryota</taxon>
        <taxon>Metazoa</taxon>
        <taxon>Ecdysozoa</taxon>
        <taxon>Arthropoda</taxon>
        <taxon>Crustacea</taxon>
        <taxon>Branchiopoda</taxon>
        <taxon>Diplostraca</taxon>
        <taxon>Cladocera</taxon>
        <taxon>Anomopoda</taxon>
        <taxon>Daphniidae</taxon>
        <taxon>Daphnia</taxon>
    </lineage>
</organism>
<dbReference type="Pfam" id="PF00005">
    <property type="entry name" value="ABC_tran"/>
    <property type="match status" value="1"/>
</dbReference>
<feature type="transmembrane region" description="Helical" evidence="41">
    <location>
        <begin position="485"/>
        <end position="503"/>
    </location>
</feature>
<comment type="catalytic activity">
    <reaction evidence="36">
        <text>protoporphyrin IX(in) + ATP + H2O = protoporphyrin IX(out) + ADP + phosphate + H(+)</text>
        <dbReference type="Rhea" id="RHEA:61336"/>
        <dbReference type="ChEBI" id="CHEBI:15377"/>
        <dbReference type="ChEBI" id="CHEBI:15378"/>
        <dbReference type="ChEBI" id="CHEBI:30616"/>
        <dbReference type="ChEBI" id="CHEBI:43474"/>
        <dbReference type="ChEBI" id="CHEBI:57306"/>
        <dbReference type="ChEBI" id="CHEBI:456216"/>
    </reaction>
    <physiologicalReaction direction="left-to-right" evidence="36">
        <dbReference type="Rhea" id="RHEA:61337"/>
    </physiologicalReaction>
</comment>
<evidence type="ECO:0000256" key="34">
    <source>
        <dbReference type="ARBA" id="ARBA00047753"/>
    </source>
</evidence>
<dbReference type="GO" id="GO:0005765">
    <property type="term" value="C:lysosomal membrane"/>
    <property type="evidence" value="ECO:0007669"/>
    <property type="project" value="UniProtKB-SubCell"/>
</dbReference>
<dbReference type="EC" id="7.6.2.5" evidence="30"/>
<evidence type="ECO:0000256" key="6">
    <source>
        <dbReference type="ARBA" id="ARBA00004477"/>
    </source>
</evidence>
<dbReference type="InterPro" id="IPR003439">
    <property type="entry name" value="ABC_transporter-like_ATP-bd"/>
</dbReference>
<keyword evidence="17" id="KW-0967">Endosome</keyword>
<evidence type="ECO:0000256" key="15">
    <source>
        <dbReference type="ARBA" id="ARBA00022692"/>
    </source>
</evidence>
<evidence type="ECO:0000256" key="18">
    <source>
        <dbReference type="ARBA" id="ARBA00022787"/>
    </source>
</evidence>
<dbReference type="PROSITE" id="PS50929">
    <property type="entry name" value="ABC_TM1F"/>
    <property type="match status" value="1"/>
</dbReference>
<dbReference type="Pfam" id="PF16185">
    <property type="entry name" value="MTABC_N"/>
    <property type="match status" value="1"/>
</dbReference>
<keyword evidence="20" id="KW-0067">ATP-binding</keyword>
<evidence type="ECO:0000256" key="2">
    <source>
        <dbReference type="ARBA" id="ARBA00004333"/>
    </source>
</evidence>
<dbReference type="GO" id="GO:0016887">
    <property type="term" value="F:ATP hydrolysis activity"/>
    <property type="evidence" value="ECO:0007669"/>
    <property type="project" value="InterPro"/>
</dbReference>
<keyword evidence="19" id="KW-0256">Endoplasmic reticulum</keyword>
<evidence type="ECO:0000256" key="16">
    <source>
        <dbReference type="ARBA" id="ARBA00022741"/>
    </source>
</evidence>
<dbReference type="EMBL" id="GL732552">
    <property type="protein sequence ID" value="EFX79468.1"/>
    <property type="molecule type" value="Genomic_DNA"/>
</dbReference>
<keyword evidence="14" id="KW-0964">Secreted</keyword>
<evidence type="ECO:0000256" key="3">
    <source>
        <dbReference type="ARBA" id="ARBA00004337"/>
    </source>
</evidence>
<feature type="transmembrane region" description="Helical" evidence="41">
    <location>
        <begin position="365"/>
        <end position="388"/>
    </location>
</feature>
<evidence type="ECO:0000256" key="4">
    <source>
        <dbReference type="ARBA" id="ARBA00004374"/>
    </source>
</evidence>
<dbReference type="GO" id="GO:0015886">
    <property type="term" value="P:heme transport"/>
    <property type="evidence" value="ECO:0000318"/>
    <property type="project" value="GO_Central"/>
</dbReference>
<keyword evidence="45" id="KW-1185">Reference proteome</keyword>
<evidence type="ECO:0000256" key="13">
    <source>
        <dbReference type="ARBA" id="ARBA00022475"/>
    </source>
</evidence>
<dbReference type="GO" id="GO:0031901">
    <property type="term" value="C:early endosome membrane"/>
    <property type="evidence" value="ECO:0007669"/>
    <property type="project" value="UniProtKB-SubCell"/>
</dbReference>
<keyword evidence="27" id="KW-0458">Lysosome</keyword>
<dbReference type="InterPro" id="IPR027417">
    <property type="entry name" value="P-loop_NTPase"/>
</dbReference>
<dbReference type="GO" id="GO:0005774">
    <property type="term" value="C:vacuolar membrane"/>
    <property type="evidence" value="ECO:0000318"/>
    <property type="project" value="GO_Central"/>
</dbReference>
<feature type="transmembrane region" description="Helical" evidence="41">
    <location>
        <begin position="62"/>
        <end position="87"/>
    </location>
</feature>
<keyword evidence="13" id="KW-1003">Cell membrane</keyword>
<evidence type="ECO:0000256" key="33">
    <source>
        <dbReference type="ARBA" id="ARBA00047649"/>
    </source>
</evidence>
<evidence type="ECO:0000256" key="36">
    <source>
        <dbReference type="ARBA" id="ARBA00048309"/>
    </source>
</evidence>
<evidence type="ECO:0000256" key="31">
    <source>
        <dbReference type="ARBA" id="ARBA00024439"/>
    </source>
</evidence>
<evidence type="ECO:0000259" key="42">
    <source>
        <dbReference type="PROSITE" id="PS50893"/>
    </source>
</evidence>
<feature type="domain" description="ABC transmembrane type-1" evidence="43">
    <location>
        <begin position="247"/>
        <end position="538"/>
    </location>
</feature>
<comment type="catalytic activity">
    <reaction evidence="39">
        <text>coproporphyrin III(in) + ATP + H2O = coproporphyrin III(out) + ADP + phosphate + H(+)</text>
        <dbReference type="Rhea" id="RHEA:66664"/>
        <dbReference type="ChEBI" id="CHEBI:15377"/>
        <dbReference type="ChEBI" id="CHEBI:15378"/>
        <dbReference type="ChEBI" id="CHEBI:30616"/>
        <dbReference type="ChEBI" id="CHEBI:43474"/>
        <dbReference type="ChEBI" id="CHEBI:131725"/>
        <dbReference type="ChEBI" id="CHEBI:456216"/>
    </reaction>
    <physiologicalReaction direction="left-to-right" evidence="39">
        <dbReference type="Rhea" id="RHEA:66665"/>
    </physiologicalReaction>
</comment>
<dbReference type="GO" id="GO:0000139">
    <property type="term" value="C:Golgi membrane"/>
    <property type="evidence" value="ECO:0007669"/>
    <property type="project" value="UniProtKB-SubCell"/>
</dbReference>
<evidence type="ECO:0000256" key="40">
    <source>
        <dbReference type="ARBA" id="ARBA00049398"/>
    </source>
</evidence>
<evidence type="ECO:0000256" key="29">
    <source>
        <dbReference type="ARBA" id="ARBA00024363"/>
    </source>
</evidence>
<evidence type="ECO:0000256" key="41">
    <source>
        <dbReference type="SAM" id="Phobius"/>
    </source>
</evidence>
<keyword evidence="25 41" id="KW-0472">Membrane</keyword>
<evidence type="ECO:0000256" key="9">
    <source>
        <dbReference type="ARBA" id="ARBA00004653"/>
    </source>
</evidence>
<dbReference type="SUPFAM" id="SSF52540">
    <property type="entry name" value="P-loop containing nucleoside triphosphate hydrolases"/>
    <property type="match status" value="1"/>
</dbReference>
<dbReference type="InterPro" id="IPR017871">
    <property type="entry name" value="ABC_transporter-like_CS"/>
</dbReference>
<dbReference type="PROSITE" id="PS00211">
    <property type="entry name" value="ABC_TRANSPORTER_1"/>
    <property type="match status" value="1"/>
</dbReference>
<evidence type="ECO:0000256" key="5">
    <source>
        <dbReference type="ARBA" id="ARBA00004414"/>
    </source>
</evidence>
<dbReference type="FunCoup" id="E9GM14">
    <property type="interactions" value="938"/>
</dbReference>
<evidence type="ECO:0000256" key="30">
    <source>
        <dbReference type="ARBA" id="ARBA00024385"/>
    </source>
</evidence>
<reference evidence="44 45" key="1">
    <citation type="journal article" date="2011" name="Science">
        <title>The ecoresponsive genome of Daphnia pulex.</title>
        <authorList>
            <person name="Colbourne J.K."/>
            <person name="Pfrender M.E."/>
            <person name="Gilbert D."/>
            <person name="Thomas W.K."/>
            <person name="Tucker A."/>
            <person name="Oakley T.H."/>
            <person name="Tokishita S."/>
            <person name="Aerts A."/>
            <person name="Arnold G.J."/>
            <person name="Basu M.K."/>
            <person name="Bauer D.J."/>
            <person name="Caceres C.E."/>
            <person name="Carmel L."/>
            <person name="Casola C."/>
            <person name="Choi J.H."/>
            <person name="Detter J.C."/>
            <person name="Dong Q."/>
            <person name="Dusheyko S."/>
            <person name="Eads B.D."/>
            <person name="Frohlich T."/>
            <person name="Geiler-Samerotte K.A."/>
            <person name="Gerlach D."/>
            <person name="Hatcher P."/>
            <person name="Jogdeo S."/>
            <person name="Krijgsveld J."/>
            <person name="Kriventseva E.V."/>
            <person name="Kultz D."/>
            <person name="Laforsch C."/>
            <person name="Lindquist E."/>
            <person name="Lopez J."/>
            <person name="Manak J.R."/>
            <person name="Muller J."/>
            <person name="Pangilinan J."/>
            <person name="Patwardhan R.P."/>
            <person name="Pitluck S."/>
            <person name="Pritham E.J."/>
            <person name="Rechtsteiner A."/>
            <person name="Rho M."/>
            <person name="Rogozin I.B."/>
            <person name="Sakarya O."/>
            <person name="Salamov A."/>
            <person name="Schaack S."/>
            <person name="Shapiro H."/>
            <person name="Shiga Y."/>
            <person name="Skalitzky C."/>
            <person name="Smith Z."/>
            <person name="Souvorov A."/>
            <person name="Sung W."/>
            <person name="Tang Z."/>
            <person name="Tsuchiya D."/>
            <person name="Tu H."/>
            <person name="Vos H."/>
            <person name="Wang M."/>
            <person name="Wolf Y.I."/>
            <person name="Yamagata H."/>
            <person name="Yamada T."/>
            <person name="Ye Y."/>
            <person name="Shaw J.R."/>
            <person name="Andrews J."/>
            <person name="Crease T.J."/>
            <person name="Tang H."/>
            <person name="Lucas S.M."/>
            <person name="Robertson H.M."/>
            <person name="Bork P."/>
            <person name="Koonin E.V."/>
            <person name="Zdobnov E.M."/>
            <person name="Grigoriev I.V."/>
            <person name="Lynch M."/>
            <person name="Boore J.L."/>
        </authorList>
    </citation>
    <scope>NUCLEOTIDE SEQUENCE [LARGE SCALE GENOMIC DNA]</scope>
</reference>
<feature type="transmembrane region" description="Helical" evidence="41">
    <location>
        <begin position="246"/>
        <end position="267"/>
    </location>
</feature>
<evidence type="ECO:0000256" key="39">
    <source>
        <dbReference type="ARBA" id="ARBA00048636"/>
    </source>
</evidence>
<dbReference type="GO" id="GO:0005576">
    <property type="term" value="C:extracellular region"/>
    <property type="evidence" value="ECO:0007669"/>
    <property type="project" value="UniProtKB-SubCell"/>
</dbReference>
<dbReference type="InterPro" id="IPR039421">
    <property type="entry name" value="Type_1_exporter"/>
</dbReference>
<protein>
    <recommendedName>
        <fullName evidence="31">ATP-binding cassette sub-family B member 6</fullName>
        <ecNumber evidence="30">7.6.2.5</ecNumber>
    </recommendedName>
    <alternativeName>
        <fullName evidence="32">ABC-type heme transporter ABCB6</fullName>
    </alternativeName>
</protein>
<name>E9GM14_DAPPU</name>
<keyword evidence="18" id="KW-1000">Mitochondrion outer membrane</keyword>
<evidence type="ECO:0000256" key="10">
    <source>
        <dbReference type="ARBA" id="ARBA00004656"/>
    </source>
</evidence>
<evidence type="ECO:0000256" key="1">
    <source>
        <dbReference type="ARBA" id="ARBA00004146"/>
    </source>
</evidence>
<dbReference type="PANTHER" id="PTHR24221">
    <property type="entry name" value="ATP-BINDING CASSETTE SUB-FAMILY B"/>
    <property type="match status" value="1"/>
</dbReference>
<dbReference type="GO" id="GO:0005886">
    <property type="term" value="C:plasma membrane"/>
    <property type="evidence" value="ECO:0007669"/>
    <property type="project" value="UniProtKB-SubCell"/>
</dbReference>
<dbReference type="OMA" id="YYGAEHY"/>
<keyword evidence="23" id="KW-0333">Golgi apparatus</keyword>
<evidence type="ECO:0000256" key="8">
    <source>
        <dbReference type="ARBA" id="ARBA00004651"/>
    </source>
</evidence>
<dbReference type="InterPro" id="IPR036640">
    <property type="entry name" value="ABC1_TM_sf"/>
</dbReference>
<dbReference type="AlphaFoldDB" id="E9GM14"/>
<evidence type="ECO:0000256" key="22">
    <source>
        <dbReference type="ARBA" id="ARBA00022989"/>
    </source>
</evidence>
<evidence type="ECO:0000256" key="17">
    <source>
        <dbReference type="ARBA" id="ARBA00022753"/>
    </source>
</evidence>
<comment type="similarity">
    <text evidence="29">Belongs to the ABC transporter superfamily. ABCB family. Heavy Metal importer (TC 3.A.1.210) subfamily.</text>
</comment>
<evidence type="ECO:0000313" key="44">
    <source>
        <dbReference type="EMBL" id="EFX79468.1"/>
    </source>
</evidence>
<dbReference type="Proteomes" id="UP000000305">
    <property type="component" value="Unassembled WGS sequence"/>
</dbReference>
<dbReference type="GO" id="GO:0020037">
    <property type="term" value="F:heme binding"/>
    <property type="evidence" value="ECO:0000318"/>
    <property type="project" value="GO_Central"/>
</dbReference>
<dbReference type="FunFam" id="3.40.50.300:FF:000186">
    <property type="entry name" value="ATP-binding cassette sub-family B member 7, mitochondrial"/>
    <property type="match status" value="1"/>
</dbReference>
<evidence type="ECO:0000256" key="14">
    <source>
        <dbReference type="ARBA" id="ARBA00022525"/>
    </source>
</evidence>
<comment type="subcellular location">
    <subcellularLocation>
        <location evidence="8">Cell membrane</location>
        <topology evidence="8">Multi-pass membrane protein</topology>
    </subcellularLocation>
    <subcellularLocation>
        <location evidence="1">Early endosome membrane</location>
    </subcellularLocation>
    <subcellularLocation>
        <location evidence="6">Endoplasmic reticulum membrane</location>
        <topology evidence="6">Multi-pass membrane protein</topology>
    </subcellularLocation>
    <subcellularLocation>
        <location evidence="3">Endosome membrane</location>
        <topology evidence="3">Multi-pass membrane protein</topology>
    </subcellularLocation>
    <subcellularLocation>
        <location evidence="2">Endosome</location>
        <location evidence="2">Multivesicular body membrane</location>
    </subcellularLocation>
    <subcellularLocation>
        <location evidence="9">Golgi apparatus membrane</location>
        <topology evidence="9">Multi-pass membrane protein</topology>
    </subcellularLocation>
    <subcellularLocation>
        <location evidence="5">Late endosome membrane</location>
    </subcellularLocation>
    <subcellularLocation>
        <location evidence="10">Lysosome membrane</location>
    </subcellularLocation>
    <subcellularLocation>
        <location evidence="28">Melanosome membrane</location>
    </subcellularLocation>
    <subcellularLocation>
        <location evidence="4">Mitochondrion outer membrane</location>
        <topology evidence="4">Multi-pass membrane protein</topology>
    </subcellularLocation>
    <subcellularLocation>
        <location evidence="7">Secreted</location>
        <location evidence="7">Extracellular exosome</location>
    </subcellularLocation>
</comment>
<dbReference type="HOGENOM" id="CLU_000604_32_1_1"/>
<evidence type="ECO:0000256" key="35">
    <source>
        <dbReference type="ARBA" id="ARBA00047789"/>
    </source>
</evidence>
<dbReference type="PhylomeDB" id="E9GM14"/>
<dbReference type="SUPFAM" id="SSF90123">
    <property type="entry name" value="ABC transporter transmembrane region"/>
    <property type="match status" value="1"/>
</dbReference>
<dbReference type="PANTHER" id="PTHR24221:SF654">
    <property type="entry name" value="ATP-BINDING CASSETTE SUB-FAMILY B MEMBER 6"/>
    <property type="match status" value="1"/>
</dbReference>
<feature type="transmembrane region" description="Helical" evidence="41">
    <location>
        <begin position="394"/>
        <end position="414"/>
    </location>
</feature>
<feature type="transmembrane region" description="Helical" evidence="41">
    <location>
        <begin position="21"/>
        <end position="41"/>
    </location>
</feature>
<dbReference type="GO" id="GO:0005789">
    <property type="term" value="C:endoplasmic reticulum membrane"/>
    <property type="evidence" value="ECO:0007669"/>
    <property type="project" value="UniProtKB-SubCell"/>
</dbReference>
<comment type="catalytic activity">
    <reaction evidence="33">
        <text>heme b(in) + ATP + H2O = heme b(out) + ADP + phosphate + H(+)</text>
        <dbReference type="Rhea" id="RHEA:19261"/>
        <dbReference type="ChEBI" id="CHEBI:15377"/>
        <dbReference type="ChEBI" id="CHEBI:15378"/>
        <dbReference type="ChEBI" id="CHEBI:30616"/>
        <dbReference type="ChEBI" id="CHEBI:43474"/>
        <dbReference type="ChEBI" id="CHEBI:60344"/>
        <dbReference type="ChEBI" id="CHEBI:456216"/>
        <dbReference type="EC" id="7.6.2.5"/>
    </reaction>
    <physiologicalReaction direction="left-to-right" evidence="33">
        <dbReference type="Rhea" id="RHEA:19262"/>
    </physiologicalReaction>
</comment>
<evidence type="ECO:0000256" key="38">
    <source>
        <dbReference type="ARBA" id="ARBA00048510"/>
    </source>
</evidence>